<protein>
    <submittedName>
        <fullName evidence="2">Uncharacterized protein</fullName>
    </submittedName>
</protein>
<comment type="caution">
    <text evidence="2">The sequence shown here is derived from an EMBL/GenBank/DDBJ whole genome shotgun (WGS) entry which is preliminary data.</text>
</comment>
<dbReference type="HOGENOM" id="CLU_2736681_0_0_10"/>
<dbReference type="RefSeq" id="WP_008564199.1">
    <property type="nucleotide sequence ID" value="NZ_JH594501.1"/>
</dbReference>
<keyword evidence="3" id="KW-1185">Reference proteome</keyword>
<sequence>MRKKKYVKPACTFIVTKTNYGILETTSMPGQHEKPNHESGPSPIGGAKKWGNLWENEEVQNTSDNEADDDF</sequence>
<accession>H1HJZ8</accession>
<organism evidence="2 3">
    <name type="scientific">Segatella maculosa OT 289</name>
    <dbReference type="NCBI Taxonomy" id="999422"/>
    <lineage>
        <taxon>Bacteria</taxon>
        <taxon>Pseudomonadati</taxon>
        <taxon>Bacteroidota</taxon>
        <taxon>Bacteroidia</taxon>
        <taxon>Bacteroidales</taxon>
        <taxon>Prevotellaceae</taxon>
        <taxon>Segatella</taxon>
    </lineage>
</organism>
<dbReference type="Proteomes" id="UP000003167">
    <property type="component" value="Unassembled WGS sequence"/>
</dbReference>
<evidence type="ECO:0000313" key="3">
    <source>
        <dbReference type="Proteomes" id="UP000003167"/>
    </source>
</evidence>
<evidence type="ECO:0000313" key="2">
    <source>
        <dbReference type="EMBL" id="EHO72899.1"/>
    </source>
</evidence>
<dbReference type="AlphaFoldDB" id="H1HJZ8"/>
<dbReference type="EMBL" id="AGEK01000016">
    <property type="protein sequence ID" value="EHO72899.1"/>
    <property type="molecule type" value="Genomic_DNA"/>
</dbReference>
<reference evidence="2 3" key="1">
    <citation type="submission" date="2011-12" db="EMBL/GenBank/DDBJ databases">
        <title>The Genome Sequence of Prevotella maculosa OT 289.</title>
        <authorList>
            <consortium name="The Broad Institute Genome Sequencing Platform"/>
            <person name="Earl A."/>
            <person name="Ward D."/>
            <person name="Feldgarden M."/>
            <person name="Gevers D."/>
            <person name="Izard J."/>
            <person name="Blanton J.M."/>
            <person name="Mathney J."/>
            <person name="Tanner A.C."/>
            <person name="Dewhirst F.E."/>
            <person name="Young S.K."/>
            <person name="Zeng Q."/>
            <person name="Gargeya S."/>
            <person name="Fitzgerald M."/>
            <person name="Haas B."/>
            <person name="Abouelleil A."/>
            <person name="Alvarado L."/>
            <person name="Arachchi H.M."/>
            <person name="Berlin A."/>
            <person name="Chapman S.B."/>
            <person name="Gearin G."/>
            <person name="Goldberg J."/>
            <person name="Griggs A."/>
            <person name="Gujja S."/>
            <person name="Hansen M."/>
            <person name="Heiman D."/>
            <person name="Howarth C."/>
            <person name="Larimer J."/>
            <person name="Lui A."/>
            <person name="MacDonald P.J.P."/>
            <person name="McCowen C."/>
            <person name="Montmayeur A."/>
            <person name="Murphy C."/>
            <person name="Neiman D."/>
            <person name="Pearson M."/>
            <person name="Priest M."/>
            <person name="Roberts A."/>
            <person name="Saif S."/>
            <person name="Shea T."/>
            <person name="Sisk P."/>
            <person name="Stolte C."/>
            <person name="Sykes S."/>
            <person name="Wortman J."/>
            <person name="Nusbaum C."/>
            <person name="Birren B."/>
        </authorList>
    </citation>
    <scope>NUCLEOTIDE SEQUENCE [LARGE SCALE GENOMIC DNA]</scope>
    <source>
        <strain evidence="2 3">OT 289</strain>
    </source>
</reference>
<dbReference type="PATRIC" id="fig|999422.3.peg.488"/>
<proteinExistence type="predicted"/>
<gene>
    <name evidence="2" type="ORF">HMPREF9944_00492</name>
</gene>
<feature type="region of interest" description="Disordered" evidence="1">
    <location>
        <begin position="25"/>
        <end position="71"/>
    </location>
</feature>
<name>H1HJZ8_9BACT</name>
<evidence type="ECO:0000256" key="1">
    <source>
        <dbReference type="SAM" id="MobiDB-lite"/>
    </source>
</evidence>